<dbReference type="InterPro" id="IPR000322">
    <property type="entry name" value="Glyco_hydro_31_TIM"/>
</dbReference>
<dbReference type="PROSITE" id="PS00129">
    <property type="entry name" value="GLYCOSYL_HYDROL_F31_1"/>
    <property type="match status" value="1"/>
</dbReference>
<dbReference type="PANTHER" id="PTHR22762">
    <property type="entry name" value="ALPHA-GLUCOSIDASE"/>
    <property type="match status" value="1"/>
</dbReference>
<dbReference type="Proteomes" id="UP000007875">
    <property type="component" value="Unassembled WGS sequence"/>
</dbReference>
<dbReference type="FunFam" id="2.60.40.1760:FF:000001">
    <property type="entry name" value="Maltase-glucoamylase, intestinal"/>
    <property type="match status" value="1"/>
</dbReference>
<dbReference type="Pfam" id="PF13802">
    <property type="entry name" value="Gal_mutarotas_2"/>
    <property type="match status" value="1"/>
</dbReference>
<dbReference type="Ensembl" id="ENSCSAVT00000008032.1">
    <property type="protein sequence ID" value="ENSCSAVP00000007926.1"/>
    <property type="gene ID" value="ENSCSAVG00000004731.1"/>
</dbReference>
<dbReference type="GO" id="GO:0004558">
    <property type="term" value="F:alpha-1,4-glucosidase activity"/>
    <property type="evidence" value="ECO:0007669"/>
    <property type="project" value="TreeGrafter"/>
</dbReference>
<dbReference type="SUPFAM" id="SSF51011">
    <property type="entry name" value="Glycosyl hydrolase domain"/>
    <property type="match status" value="1"/>
</dbReference>
<evidence type="ECO:0000256" key="5">
    <source>
        <dbReference type="ARBA" id="ARBA00023157"/>
    </source>
</evidence>
<keyword evidence="7 9" id="KW-0326">Glycosidase</keyword>
<dbReference type="CDD" id="cd00111">
    <property type="entry name" value="Trefoil"/>
    <property type="match status" value="1"/>
</dbReference>
<dbReference type="Pfam" id="PF00088">
    <property type="entry name" value="Trefoil"/>
    <property type="match status" value="1"/>
</dbReference>
<dbReference type="eggNOG" id="KOG1065">
    <property type="taxonomic scope" value="Eukaryota"/>
</dbReference>
<dbReference type="PANTHER" id="PTHR22762:SF131">
    <property type="entry name" value="GLYCOSIDE HYDROLASE FAMILY 31 N-TERMINAL DOMAIN-CONTAINING PROTEIN"/>
    <property type="match status" value="1"/>
</dbReference>
<dbReference type="OMA" id="PYVINHD"/>
<evidence type="ECO:0000256" key="1">
    <source>
        <dbReference type="ARBA" id="ARBA00004370"/>
    </source>
</evidence>
<dbReference type="CDD" id="cd14752">
    <property type="entry name" value="GH31_N"/>
    <property type="match status" value="1"/>
</dbReference>
<dbReference type="Gene3D" id="2.60.40.1180">
    <property type="entry name" value="Golgi alpha-mannosidase II"/>
    <property type="match status" value="2"/>
</dbReference>
<evidence type="ECO:0000256" key="9">
    <source>
        <dbReference type="RuleBase" id="RU361185"/>
    </source>
</evidence>
<dbReference type="Gene3D" id="3.20.20.80">
    <property type="entry name" value="Glycosidases"/>
    <property type="match status" value="1"/>
</dbReference>
<dbReference type="SUPFAM" id="SSF74650">
    <property type="entry name" value="Galactose mutarotase-like"/>
    <property type="match status" value="1"/>
</dbReference>
<comment type="similarity">
    <text evidence="2 9">Belongs to the glycosyl hydrolase 31 family.</text>
</comment>
<keyword evidence="10" id="KW-0732">Signal</keyword>
<dbReference type="CDD" id="cd06602">
    <property type="entry name" value="GH31_MGAM_SI_GAA"/>
    <property type="match status" value="1"/>
</dbReference>
<feature type="domain" description="P-type" evidence="11">
    <location>
        <begin position="23"/>
        <end position="71"/>
    </location>
</feature>
<name>H2YRG6_CIOSA</name>
<evidence type="ECO:0000259" key="11">
    <source>
        <dbReference type="PROSITE" id="PS51448"/>
    </source>
</evidence>
<dbReference type="InterPro" id="IPR048395">
    <property type="entry name" value="Glyco_hydro_31_C"/>
</dbReference>
<dbReference type="InterPro" id="IPR044913">
    <property type="entry name" value="P_trefoil_dom_sf"/>
</dbReference>
<dbReference type="Pfam" id="PF21365">
    <property type="entry name" value="Glyco_hydro_31_3rd"/>
    <property type="match status" value="1"/>
</dbReference>
<evidence type="ECO:0000313" key="12">
    <source>
        <dbReference type="Ensembl" id="ENSCSAVP00000007926.1"/>
    </source>
</evidence>
<evidence type="ECO:0000256" key="2">
    <source>
        <dbReference type="ARBA" id="ARBA00007806"/>
    </source>
</evidence>
<dbReference type="InterPro" id="IPR030459">
    <property type="entry name" value="Glyco_hydro_31_CS"/>
</dbReference>
<evidence type="ECO:0000256" key="3">
    <source>
        <dbReference type="ARBA" id="ARBA00022801"/>
    </source>
</evidence>
<dbReference type="GO" id="GO:0016020">
    <property type="term" value="C:membrane"/>
    <property type="evidence" value="ECO:0007669"/>
    <property type="project" value="UniProtKB-SubCell"/>
</dbReference>
<keyword evidence="13" id="KW-1185">Reference proteome</keyword>
<dbReference type="InParanoid" id="H2YRG6"/>
<keyword evidence="5" id="KW-1015">Disulfide bond</keyword>
<dbReference type="Gene3D" id="2.60.40.1760">
    <property type="entry name" value="glycosyl hydrolase (family 31)"/>
    <property type="match status" value="1"/>
</dbReference>
<dbReference type="InterPro" id="IPR000519">
    <property type="entry name" value="P_trefoil_dom"/>
</dbReference>
<keyword evidence="6" id="KW-0325">Glycoprotein</keyword>
<comment type="subcellular location">
    <subcellularLocation>
        <location evidence="1">Membrane</location>
    </subcellularLocation>
</comment>
<dbReference type="AlphaFoldDB" id="H2YRG6"/>
<dbReference type="STRING" id="51511.ENSCSAVP00000007926"/>
<dbReference type="InterPro" id="IPR011013">
    <property type="entry name" value="Gal_mutarotase_sf_dom"/>
</dbReference>
<evidence type="ECO:0000256" key="4">
    <source>
        <dbReference type="ARBA" id="ARBA00023136"/>
    </source>
</evidence>
<dbReference type="SMART" id="SM00018">
    <property type="entry name" value="PD"/>
    <property type="match status" value="1"/>
</dbReference>
<dbReference type="Gene3D" id="4.10.110.10">
    <property type="entry name" value="Spasmolytic Protein, domain 1"/>
    <property type="match status" value="1"/>
</dbReference>
<reference evidence="12" key="3">
    <citation type="submission" date="2025-09" db="UniProtKB">
        <authorList>
            <consortium name="Ensembl"/>
        </authorList>
    </citation>
    <scope>IDENTIFICATION</scope>
</reference>
<keyword evidence="4" id="KW-0472">Membrane</keyword>
<evidence type="ECO:0000256" key="7">
    <source>
        <dbReference type="ARBA" id="ARBA00023295"/>
    </source>
</evidence>
<dbReference type="FunCoup" id="H2YRG6">
    <property type="interactions" value="5"/>
</dbReference>
<accession>H2YRG6</accession>
<feature type="chain" id="PRO_5003578812" description="P-type domain-containing protein" evidence="10">
    <location>
        <begin position="23"/>
        <end position="840"/>
    </location>
</feature>
<keyword evidence="3 9" id="KW-0378">Hydrolase</keyword>
<dbReference type="InterPro" id="IPR025887">
    <property type="entry name" value="Glyco_hydro_31_N_dom"/>
</dbReference>
<evidence type="ECO:0000313" key="13">
    <source>
        <dbReference type="Proteomes" id="UP000007875"/>
    </source>
</evidence>
<dbReference type="FunFam" id="2.60.40.1180:FF:000001">
    <property type="entry name" value="Maltase-glucoamylase, intestinal"/>
    <property type="match status" value="1"/>
</dbReference>
<dbReference type="GO" id="GO:0030246">
    <property type="term" value="F:carbohydrate binding"/>
    <property type="evidence" value="ECO:0007669"/>
    <property type="project" value="InterPro"/>
</dbReference>
<feature type="signal peptide" evidence="10">
    <location>
        <begin position="1"/>
        <end position="22"/>
    </location>
</feature>
<dbReference type="PROSITE" id="PS51448">
    <property type="entry name" value="P_TREFOIL_2"/>
    <property type="match status" value="1"/>
</dbReference>
<organism evidence="12 13">
    <name type="scientific">Ciona savignyi</name>
    <name type="common">Pacific transparent sea squirt</name>
    <dbReference type="NCBI Taxonomy" id="51511"/>
    <lineage>
        <taxon>Eukaryota</taxon>
        <taxon>Metazoa</taxon>
        <taxon>Chordata</taxon>
        <taxon>Tunicata</taxon>
        <taxon>Ascidiacea</taxon>
        <taxon>Phlebobranchia</taxon>
        <taxon>Cionidae</taxon>
        <taxon>Ciona</taxon>
    </lineage>
</organism>
<sequence length="840" mass="94789">MRHCRVFSFVLILQTIWFSSSAQECSISKVNRIDCYPETVPSVQEHCENRGCCYDPKIDANDDVPWCFFPTDYKSYNLTNYKPTIFGFQGMLTLASGTTHHFTKEIQQLKLQVFFETENRLRVKIVDARQSRFEVPITTPKVTNAATNLQYKVETRSDPFGFIVTRKDNGVVILNTTVGPLIYADQFIQLSSSLPTHDIYGLGERRGNALVSTNWNRLLFWARDQIPKDHANLYGDHPFYIGLENDGKAHGVFLLNSNAKEIELQPSPAVTWRTIGGILDFYVFLGPTPEAVVQQYTDVVGKPFMPPYWPLGFHLCRWGYGTSENTWNKVKEMRAAKIPQDVQWNDIDYMQQHLDFTYNHDKFNTLPNMVSDLHNNGQHYVMIIDPGISNNQPKGNYPAYDDGMELDVFIKDPTTMEPIVGVVWPGATVFPDYTHPSIGSYWEKQLLRYYELVKFDGVWIDMNEPSNFGTGSKSGCPNNTLENPPYVPHVTGGALQDRTLCSSAIHHSTTHYNVHSLTGLFEMKATSEALESIRKKRSFVISRSTFPSAGLYGGHWSGDITSTWEDLRKSIVSIINFNMFGIPMVGADICGFSGFTNEELCIRWMQLGAFYPFSRNHNMKAAKAQAPVDFSTSAQVPMRNALLKRYLLLPYLYTLFHSAHVNGTTVARGLFLEFPQDSNTRKIDEQFMWGSGLLISPALYQSASTVNAYFPAGFWYDCTTENLGKRINSNGQYETLQSELHGSIPLHIRGGNIIPAQYPDLNTKKSRKNPFLLLVAPDNTGKACGELYWDDGESLMTENPSITINFVLSGTSLTSYPSNTGYSGTMLLSYVSIFGITSKP</sequence>
<dbReference type="SUPFAM" id="SSF51445">
    <property type="entry name" value="(Trans)glycosidases"/>
    <property type="match status" value="1"/>
</dbReference>
<dbReference type="PROSITE" id="PS00707">
    <property type="entry name" value="GLYCOSYL_HYDROL_F31_2"/>
    <property type="match status" value="1"/>
</dbReference>
<protein>
    <recommendedName>
        <fullName evidence="11">P-type domain-containing protein</fullName>
    </recommendedName>
</protein>
<proteinExistence type="inferred from homology"/>
<evidence type="ECO:0000256" key="8">
    <source>
        <dbReference type="PROSITE-ProRule" id="PRU00779"/>
    </source>
</evidence>
<reference evidence="13" key="1">
    <citation type="submission" date="2003-08" db="EMBL/GenBank/DDBJ databases">
        <authorList>
            <person name="Birren B."/>
            <person name="Nusbaum C."/>
            <person name="Abebe A."/>
            <person name="Abouelleil A."/>
            <person name="Adekoya E."/>
            <person name="Ait-zahra M."/>
            <person name="Allen N."/>
            <person name="Allen T."/>
            <person name="An P."/>
            <person name="Anderson M."/>
            <person name="Anderson S."/>
            <person name="Arachchi H."/>
            <person name="Armbruster J."/>
            <person name="Bachantsang P."/>
            <person name="Baldwin J."/>
            <person name="Barry A."/>
            <person name="Bayul T."/>
            <person name="Blitshsteyn B."/>
            <person name="Bloom T."/>
            <person name="Blye J."/>
            <person name="Boguslavskiy L."/>
            <person name="Borowsky M."/>
            <person name="Boukhgalter B."/>
            <person name="Brunache A."/>
            <person name="Butler J."/>
            <person name="Calixte N."/>
            <person name="Calvo S."/>
            <person name="Camarata J."/>
            <person name="Campo K."/>
            <person name="Chang J."/>
            <person name="Cheshatsang Y."/>
            <person name="Citroen M."/>
            <person name="Collymore A."/>
            <person name="Considine T."/>
            <person name="Cook A."/>
            <person name="Cooke P."/>
            <person name="Corum B."/>
            <person name="Cuomo C."/>
            <person name="David R."/>
            <person name="Dawoe T."/>
            <person name="Degray S."/>
            <person name="Dodge S."/>
            <person name="Dooley K."/>
            <person name="Dorje P."/>
            <person name="Dorjee K."/>
            <person name="Dorris L."/>
            <person name="Duffey N."/>
            <person name="Dupes A."/>
            <person name="Elkins T."/>
            <person name="Engels R."/>
            <person name="Erickson J."/>
            <person name="Farina A."/>
            <person name="Faro S."/>
            <person name="Ferreira P."/>
            <person name="Fischer H."/>
            <person name="Fitzgerald M."/>
            <person name="Foley K."/>
            <person name="Gage D."/>
            <person name="Galagan J."/>
            <person name="Gearin G."/>
            <person name="Gnerre S."/>
            <person name="Gnirke A."/>
            <person name="Goyette A."/>
            <person name="Graham J."/>
            <person name="Grandbois E."/>
            <person name="Gyaltsen K."/>
            <person name="Hafez N."/>
            <person name="Hagopian D."/>
            <person name="Hagos B."/>
            <person name="Hall J."/>
            <person name="Hatcher B."/>
            <person name="Heller A."/>
            <person name="Higgins H."/>
            <person name="Honan T."/>
            <person name="Horn A."/>
            <person name="Houde N."/>
            <person name="Hughes L."/>
            <person name="Hulme W."/>
            <person name="Husby E."/>
            <person name="Iliev I."/>
            <person name="Jaffe D."/>
            <person name="Jones C."/>
            <person name="Kamal M."/>
            <person name="Kamat A."/>
            <person name="Kamvysselis M."/>
            <person name="Karlsson E."/>
            <person name="Kells C."/>
            <person name="Kieu A."/>
            <person name="Kisner P."/>
            <person name="Kodira C."/>
            <person name="Kulbokas E."/>
            <person name="Labutti K."/>
            <person name="Lama D."/>
            <person name="Landers T."/>
            <person name="Leger J."/>
            <person name="Levine S."/>
            <person name="Lewis D."/>
            <person name="Lewis T."/>
            <person name="Lindblad-toh K."/>
            <person name="Liu X."/>
            <person name="Lokyitsang T."/>
            <person name="Lokyitsang Y."/>
            <person name="Lucien O."/>
            <person name="Lui A."/>
            <person name="Ma L.J."/>
            <person name="Mabbitt R."/>
            <person name="Macdonald J."/>
            <person name="Maclean C."/>
            <person name="Major J."/>
            <person name="Manning J."/>
            <person name="Marabella R."/>
            <person name="Maru K."/>
            <person name="Matthews C."/>
            <person name="Mauceli E."/>
            <person name="Mccarthy M."/>
            <person name="Mcdonough S."/>
            <person name="Mcghee T."/>
            <person name="Meldrim J."/>
            <person name="Meneus L."/>
            <person name="Mesirov J."/>
            <person name="Mihalev A."/>
            <person name="Mihova T."/>
            <person name="Mikkelsen T."/>
            <person name="Mlenga V."/>
            <person name="Moru K."/>
            <person name="Mozes J."/>
            <person name="Mulrain L."/>
            <person name="Munson G."/>
            <person name="Naylor J."/>
            <person name="Newes C."/>
            <person name="Nguyen C."/>
            <person name="Nguyen N."/>
            <person name="Nguyen T."/>
            <person name="Nicol R."/>
            <person name="Nielsen C."/>
            <person name="Nizzari M."/>
            <person name="Norbu C."/>
            <person name="Norbu N."/>
            <person name="O'donnell P."/>
            <person name="Okoawo O."/>
            <person name="O'leary S."/>
            <person name="Omotosho B."/>
            <person name="O'neill K."/>
            <person name="Osman S."/>
            <person name="Parker S."/>
            <person name="Perrin D."/>
            <person name="Phunkhang P."/>
            <person name="Piqani B."/>
            <person name="Purcell S."/>
            <person name="Rachupka T."/>
            <person name="Ramasamy U."/>
            <person name="Rameau R."/>
            <person name="Ray V."/>
            <person name="Raymond C."/>
            <person name="Retta R."/>
            <person name="Richardson S."/>
            <person name="Rise C."/>
            <person name="Rodriguez J."/>
            <person name="Rogers J."/>
            <person name="Rogov P."/>
            <person name="Rutman M."/>
            <person name="Schupbach R."/>
            <person name="Seaman C."/>
            <person name="Settipalli S."/>
            <person name="Sharpe T."/>
            <person name="Sheridan J."/>
            <person name="Sherpa N."/>
            <person name="Shi J."/>
            <person name="Smirnov S."/>
            <person name="Smith C."/>
            <person name="Sougnez C."/>
            <person name="Spencer B."/>
            <person name="Stalker J."/>
            <person name="Stange-thomann N."/>
            <person name="Stavropoulos S."/>
            <person name="Stetson K."/>
            <person name="Stone C."/>
            <person name="Stone S."/>
            <person name="Stubbs M."/>
            <person name="Talamas J."/>
            <person name="Tchuinga P."/>
            <person name="Tenzing P."/>
            <person name="Tesfaye S."/>
            <person name="Theodore J."/>
            <person name="Thoulutsang Y."/>
            <person name="Topham K."/>
            <person name="Towey S."/>
            <person name="Tsamla T."/>
            <person name="Tsomo N."/>
            <person name="Vallee D."/>
            <person name="Vassiliev H."/>
            <person name="Venkataraman V."/>
            <person name="Vinson J."/>
            <person name="Vo A."/>
            <person name="Wade C."/>
            <person name="Wang S."/>
            <person name="Wangchuk T."/>
            <person name="Wangdi T."/>
            <person name="Whittaker C."/>
            <person name="Wilkinson J."/>
            <person name="Wu Y."/>
            <person name="Wyman D."/>
            <person name="Yadav S."/>
            <person name="Yang S."/>
            <person name="Yang X."/>
            <person name="Yeager S."/>
            <person name="Yee E."/>
            <person name="Young G."/>
            <person name="Zainoun J."/>
            <person name="Zembeck L."/>
            <person name="Zimmer A."/>
            <person name="Zody M."/>
            <person name="Lander E."/>
        </authorList>
    </citation>
    <scope>NUCLEOTIDE SEQUENCE [LARGE SCALE GENOMIC DNA]</scope>
</reference>
<dbReference type="GO" id="GO:0005975">
    <property type="term" value="P:carbohydrate metabolic process"/>
    <property type="evidence" value="ECO:0007669"/>
    <property type="project" value="InterPro"/>
</dbReference>
<evidence type="ECO:0000256" key="10">
    <source>
        <dbReference type="SAM" id="SignalP"/>
    </source>
</evidence>
<reference evidence="12" key="2">
    <citation type="submission" date="2025-08" db="UniProtKB">
        <authorList>
            <consortium name="Ensembl"/>
        </authorList>
    </citation>
    <scope>IDENTIFICATION</scope>
</reference>
<evidence type="ECO:0000256" key="6">
    <source>
        <dbReference type="ARBA" id="ARBA00023180"/>
    </source>
</evidence>
<dbReference type="GeneTree" id="ENSGT00940000170776"/>
<dbReference type="Pfam" id="PF01055">
    <property type="entry name" value="Glyco_hydro_31_2nd"/>
    <property type="match status" value="1"/>
</dbReference>
<dbReference type="InterPro" id="IPR013780">
    <property type="entry name" value="Glyco_hydro_b"/>
</dbReference>
<dbReference type="InterPro" id="IPR017853">
    <property type="entry name" value="GH"/>
</dbReference>
<comment type="caution">
    <text evidence="8">Lacks conserved residue(s) required for the propagation of feature annotation.</text>
</comment>
<dbReference type="InterPro" id="IPR030458">
    <property type="entry name" value="Glyco_hydro_31_AS"/>
</dbReference>